<organism evidence="1 2">
    <name type="scientific">Criibacterium bergeronii</name>
    <dbReference type="NCBI Taxonomy" id="1871336"/>
    <lineage>
        <taxon>Bacteria</taxon>
        <taxon>Bacillati</taxon>
        <taxon>Bacillota</taxon>
        <taxon>Clostridia</taxon>
        <taxon>Peptostreptococcales</taxon>
        <taxon>Filifactoraceae</taxon>
        <taxon>Criibacterium</taxon>
    </lineage>
</organism>
<dbReference type="Pfam" id="PF08798">
    <property type="entry name" value="CRISPR_assoc"/>
    <property type="match status" value="1"/>
</dbReference>
<dbReference type="Proteomes" id="UP000093352">
    <property type="component" value="Unassembled WGS sequence"/>
</dbReference>
<gene>
    <name evidence="1" type="primary">cas6e</name>
    <name evidence="1" type="ORF">BBG48_005105</name>
</gene>
<dbReference type="SUPFAM" id="SSF117987">
    <property type="entry name" value="CRISPR-associated protein"/>
    <property type="match status" value="2"/>
</dbReference>
<dbReference type="SMART" id="SM01101">
    <property type="entry name" value="CRISPR_assoc"/>
    <property type="match status" value="1"/>
</dbReference>
<name>A0A371ILE9_9FIRM</name>
<comment type="caution">
    <text evidence="1">The sequence shown here is derived from an EMBL/GenBank/DDBJ whole genome shotgun (WGS) entry which is preliminary data.</text>
</comment>
<evidence type="ECO:0000313" key="2">
    <source>
        <dbReference type="Proteomes" id="UP000093352"/>
    </source>
</evidence>
<dbReference type="AlphaFoldDB" id="A0A371ILE9"/>
<proteinExistence type="predicted"/>
<dbReference type="NCBIfam" id="TIGR01907">
    <property type="entry name" value="casE_Cse3"/>
    <property type="match status" value="1"/>
</dbReference>
<reference evidence="1 2" key="1">
    <citation type="journal article" date="2016" name="Genome Announc.">
        <title>Draft Genome Sequence of Criibacterium bergeronii gen. nov., sp. nov., Strain CCRI-22567T, Isolated from a Vaginal Sample from a Woman with Bacterial Vaginosis.</title>
        <authorList>
            <person name="Maheux A.F."/>
            <person name="Berube E."/>
            <person name="Boudreau D.K."/>
            <person name="Raymond F."/>
            <person name="Corbeil J."/>
            <person name="Roy P.H."/>
            <person name="Boissinot M."/>
            <person name="Omar R.F."/>
        </authorList>
    </citation>
    <scope>NUCLEOTIDE SEQUENCE [LARGE SCALE GENOMIC DNA]</scope>
    <source>
        <strain evidence="1 2">CCRI-22567</strain>
    </source>
</reference>
<sequence>MYMSRVEIDVENRKKIKDLIHLSAIHNWVETSFPNEFEKNLRTRKLWRIDRLNGKTYLILVSQTKPNLAILEKYGVENTAQTKDYDKFLDKLKQNQKMKFRITLNPVITKSMGKGNRGIAQPQLKIKDQEKFLLDRAEKNGFRIKQGEFLITQRGTEKFEKKGQKSVDLVKAVYEGTLEIINVELFKQTLINGIGKKKAYGFGLMTVIPLE</sequence>
<protein>
    <submittedName>
        <fullName evidence="1">Type I-E CRISPR-associated protein Cas6/Cse3/CasE</fullName>
    </submittedName>
</protein>
<accession>A0A371ILE9</accession>
<dbReference type="InterPro" id="IPR010179">
    <property type="entry name" value="CRISPR-assoc_prot_Cse3"/>
</dbReference>
<dbReference type="EMBL" id="MBEW02000008">
    <property type="protein sequence ID" value="RDY21309.1"/>
    <property type="molecule type" value="Genomic_DNA"/>
</dbReference>
<keyword evidence="2" id="KW-1185">Reference proteome</keyword>
<dbReference type="CDD" id="cd09727">
    <property type="entry name" value="Cas6_I-E"/>
    <property type="match status" value="1"/>
</dbReference>
<dbReference type="RefSeq" id="WP_068913491.1">
    <property type="nucleotide sequence ID" value="NZ_MBEW02000008.1"/>
</dbReference>
<dbReference type="STRING" id="1871336.BBG48_10675"/>
<evidence type="ECO:0000313" key="1">
    <source>
        <dbReference type="EMBL" id="RDY21309.1"/>
    </source>
</evidence>
<dbReference type="Gene3D" id="3.30.70.1200">
    <property type="entry name" value="Crispr-associated protein, domain 1"/>
    <property type="match status" value="1"/>
</dbReference>
<dbReference type="Gene3D" id="3.30.70.1210">
    <property type="entry name" value="Crispr-associated protein, domain 2"/>
    <property type="match status" value="1"/>
</dbReference>